<evidence type="ECO:0000313" key="3">
    <source>
        <dbReference type="Proteomes" id="UP000494245"/>
    </source>
</evidence>
<protein>
    <recommendedName>
        <fullName evidence="1">Methanolan biosynthesis EpsI domain-containing protein</fullName>
    </recommendedName>
</protein>
<name>A0A6V8LVQ9_9BACT</name>
<comment type="caution">
    <text evidence="2">The sequence shown here is derived from an EMBL/GenBank/DDBJ whole genome shotgun (WGS) entry which is preliminary data.</text>
</comment>
<dbReference type="AlphaFoldDB" id="A0A6V8LVQ9"/>
<evidence type="ECO:0000313" key="2">
    <source>
        <dbReference type="EMBL" id="GFK93896.1"/>
    </source>
</evidence>
<proteinExistence type="predicted"/>
<feature type="domain" description="Methanolan biosynthesis EpsI" evidence="1">
    <location>
        <begin position="9"/>
        <end position="207"/>
    </location>
</feature>
<gene>
    <name evidence="2" type="ORF">NNJEOMEG_01734</name>
</gene>
<reference evidence="2 3" key="1">
    <citation type="submission" date="2020-04" db="EMBL/GenBank/DDBJ databases">
        <authorList>
            <consortium name="Desulfovibrio sp. FSS-1 genome sequencing consortium"/>
            <person name="Shimoshige H."/>
            <person name="Kobayashi H."/>
            <person name="Maekawa T."/>
        </authorList>
    </citation>
    <scope>NUCLEOTIDE SEQUENCE [LARGE SCALE GENOMIC DNA]</scope>
    <source>
        <strain evidence="2 3">SIID29052-01</strain>
    </source>
</reference>
<sequence>MMRIHRYVLSILLVGAAGLFMGLHTTVPTYLPVPLEDFPASLAQWRLAREETFSPELLKVLRPTDYLYRVYTTNNGDAVHLYIGYHDGTRNAGQIHSPKNCLPGGGWYEVSSRKTSLPLPDGSSIPLVEAVYKHGETTEVMLYWFEAGGVEVTNEYAFKLKEVENSIFRGRRDAAFVRIGVTTRGDSLDAAFQQARRFLGDAWQSLRWHLPS</sequence>
<evidence type="ECO:0000259" key="1">
    <source>
        <dbReference type="Pfam" id="PF11984"/>
    </source>
</evidence>
<organism evidence="2 3">
    <name type="scientific">Fundidesulfovibrio magnetotacticus</name>
    <dbReference type="NCBI Taxonomy" id="2730080"/>
    <lineage>
        <taxon>Bacteria</taxon>
        <taxon>Pseudomonadati</taxon>
        <taxon>Thermodesulfobacteriota</taxon>
        <taxon>Desulfovibrionia</taxon>
        <taxon>Desulfovibrionales</taxon>
        <taxon>Desulfovibrionaceae</taxon>
        <taxon>Fundidesulfovibrio</taxon>
    </lineage>
</organism>
<reference evidence="2 3" key="2">
    <citation type="submission" date="2020-05" db="EMBL/GenBank/DDBJ databases">
        <title>Draft genome sequence of Desulfovibrio sp. strainFSS-1.</title>
        <authorList>
            <person name="Shimoshige H."/>
            <person name="Kobayashi H."/>
            <person name="Maekawa T."/>
        </authorList>
    </citation>
    <scope>NUCLEOTIDE SEQUENCE [LARGE SCALE GENOMIC DNA]</scope>
    <source>
        <strain evidence="2 3">SIID29052-01</strain>
    </source>
</reference>
<keyword evidence="3" id="KW-1185">Reference proteome</keyword>
<dbReference type="Pfam" id="PF11984">
    <property type="entry name" value="DUF3485"/>
    <property type="match status" value="1"/>
</dbReference>
<dbReference type="Proteomes" id="UP000494245">
    <property type="component" value="Unassembled WGS sequence"/>
</dbReference>
<dbReference type="EMBL" id="BLTE01000007">
    <property type="protein sequence ID" value="GFK93896.1"/>
    <property type="molecule type" value="Genomic_DNA"/>
</dbReference>
<dbReference type="InterPro" id="IPR014263">
    <property type="entry name" value="Methanolan_biosynth_EpsI"/>
</dbReference>
<accession>A0A6V8LVQ9</accession>
<dbReference type="NCBIfam" id="TIGR02914">
    <property type="entry name" value="EpsI_fam"/>
    <property type="match status" value="1"/>
</dbReference>